<proteinExistence type="predicted"/>
<dbReference type="KEGG" id="saqi:AXG55_10945"/>
<dbReference type="PANTHER" id="PTHR35869">
    <property type="entry name" value="OUTER-MEMBRANE LIPOPROTEIN CARRIER PROTEIN"/>
    <property type="match status" value="1"/>
</dbReference>
<dbReference type="InterPro" id="IPR029046">
    <property type="entry name" value="LolA/LolB/LppX"/>
</dbReference>
<name>A0A1L4D2H1_9BACT</name>
<dbReference type="Proteomes" id="UP000184731">
    <property type="component" value="Chromosome"/>
</dbReference>
<dbReference type="EMBL" id="CP017834">
    <property type="protein sequence ID" value="APJ04394.1"/>
    <property type="molecule type" value="Genomic_DNA"/>
</dbReference>
<organism evidence="2 3">
    <name type="scientific">Silvanigrella aquatica</name>
    <dbReference type="NCBI Taxonomy" id="1915309"/>
    <lineage>
        <taxon>Bacteria</taxon>
        <taxon>Pseudomonadati</taxon>
        <taxon>Bdellovibrionota</taxon>
        <taxon>Oligoflexia</taxon>
        <taxon>Silvanigrellales</taxon>
        <taxon>Silvanigrellaceae</taxon>
        <taxon>Silvanigrella</taxon>
    </lineage>
</organism>
<dbReference type="RefSeq" id="WP_148698150.1">
    <property type="nucleotide sequence ID" value="NZ_CP017834.1"/>
</dbReference>
<keyword evidence="3" id="KW-1185">Reference proteome</keyword>
<dbReference type="Pfam" id="PF03548">
    <property type="entry name" value="LolA"/>
    <property type="match status" value="1"/>
</dbReference>
<evidence type="ECO:0000313" key="3">
    <source>
        <dbReference type="Proteomes" id="UP000184731"/>
    </source>
</evidence>
<accession>A0A1L4D2H1</accession>
<dbReference type="AlphaFoldDB" id="A0A1L4D2H1"/>
<evidence type="ECO:0008006" key="4">
    <source>
        <dbReference type="Google" id="ProtNLM"/>
    </source>
</evidence>
<gene>
    <name evidence="2" type="ORF">AXG55_10945</name>
</gene>
<dbReference type="PANTHER" id="PTHR35869:SF1">
    <property type="entry name" value="OUTER-MEMBRANE LIPOPROTEIN CARRIER PROTEIN"/>
    <property type="match status" value="1"/>
</dbReference>
<dbReference type="STRING" id="1915309.AXG55_10945"/>
<reference evidence="2 3" key="1">
    <citation type="submission" date="2016-10" db="EMBL/GenBank/DDBJ databases">
        <title>Silvanigrella aquatica sp. nov., isolated from a freshwater lake located in the Black Forest, Germany, description of Silvanigrellaceae fam. nov., Silvanigrellales ord. nov., reclassification of the order Bdellovibrionales in the class Oligoflexia, reclassification of the families Bacteriovoracaceae and Halobacteriovoraceae in the new order Bacteriovoracales ord. nov., and reclassification of the family Pseudobacteriovoracaceae in the order Oligoflexiales.</title>
        <authorList>
            <person name="Hahn M.W."/>
            <person name="Schmidt J."/>
            <person name="Koll U."/>
            <person name="Rohde M."/>
            <person name="Verbag S."/>
            <person name="Pitt A."/>
            <person name="Nakai R."/>
            <person name="Naganuma T."/>
            <person name="Lang E."/>
        </authorList>
    </citation>
    <scope>NUCLEOTIDE SEQUENCE [LARGE SCALE GENOMIC DNA]</scope>
    <source>
        <strain evidence="2 3">MWH-Nonnen-W8red</strain>
    </source>
</reference>
<sequence>MSKFKIKKFVYLFLLFQSFFLIKNIYCQNSENKITLKNTSNIQFEKKFEKILKIASKQNQFSVQFKQETYSVLRDKITKAEGILSIKKPASFRFEIISPRQEIYVSNEKSFWKYIPELKHAQHLQSKSNEIGFVNLLTNLSQIKKYYEISEWTNEEAVKLNQDINTPHVKSDTPPPQNDEYTLLKLVPKGDKQQKVLYAVIQVKTGFIQELRIVQLSGNRTRLEFSNYSPKSMSNDLFDFIPPQGIAVDNI</sequence>
<protein>
    <recommendedName>
        <fullName evidence="4">Outer-membrane lipoprotein carrier protein</fullName>
    </recommendedName>
</protein>
<keyword evidence="1" id="KW-0732">Signal</keyword>
<evidence type="ECO:0000256" key="1">
    <source>
        <dbReference type="ARBA" id="ARBA00022729"/>
    </source>
</evidence>
<evidence type="ECO:0000313" key="2">
    <source>
        <dbReference type="EMBL" id="APJ04394.1"/>
    </source>
</evidence>
<dbReference type="CDD" id="cd16325">
    <property type="entry name" value="LolA"/>
    <property type="match status" value="1"/>
</dbReference>
<dbReference type="OrthoDB" id="9787361at2"/>
<dbReference type="Gene3D" id="2.50.20.10">
    <property type="entry name" value="Lipoprotein localisation LolA/LolB/LppX"/>
    <property type="match status" value="1"/>
</dbReference>
<dbReference type="InterPro" id="IPR004564">
    <property type="entry name" value="OM_lipoprot_carrier_LolA-like"/>
</dbReference>
<dbReference type="SUPFAM" id="SSF89392">
    <property type="entry name" value="Prokaryotic lipoproteins and lipoprotein localization factors"/>
    <property type="match status" value="1"/>
</dbReference>